<evidence type="ECO:0000313" key="2">
    <source>
        <dbReference type="Proteomes" id="UP001565368"/>
    </source>
</evidence>
<gene>
    <name evidence="1" type="ORF">Q8F55_000048</name>
</gene>
<sequence>MATVIDYGAYPHLIEAIVALAPLGALVPLRATCRSIKRQVDARLFTHAQLHEFPTASDDWDSAVTHGLTLPANSGVQSDRALPSLPRAASAVAVLDADFELVPRAVAAQFTSLRTLRRRLHCASHFDDPFPAVKSAVYFVTVPARYIVVGRLPRQLDRLVLHLRHEGTGAPADDFRLVTGGRIKQFEFVLWPSLGRSPLPFWFMSAIFETVADGRRDAPPLEDFDVTIVGLENAYGDGHTDPATTGSIGFDHEEIKRSMRDTFRELLHTRRLNMPRGASGVIHTLGRKLRIVTLKEWHAEIGDRMEMEGAWMETRR</sequence>
<name>A0ABR3QC65_9TREE</name>
<proteinExistence type="predicted"/>
<protein>
    <recommendedName>
        <fullName evidence="3">F-box domain-containing protein</fullName>
    </recommendedName>
</protein>
<accession>A0ABR3QC65</accession>
<dbReference type="RefSeq" id="XP_069212248.1">
    <property type="nucleotide sequence ID" value="XM_069348704.1"/>
</dbReference>
<dbReference type="Proteomes" id="UP001565368">
    <property type="component" value="Unassembled WGS sequence"/>
</dbReference>
<dbReference type="GeneID" id="95981091"/>
<dbReference type="EMBL" id="JBBXJM010000001">
    <property type="protein sequence ID" value="KAL1412304.1"/>
    <property type="molecule type" value="Genomic_DNA"/>
</dbReference>
<evidence type="ECO:0008006" key="3">
    <source>
        <dbReference type="Google" id="ProtNLM"/>
    </source>
</evidence>
<keyword evidence="2" id="KW-1185">Reference proteome</keyword>
<evidence type="ECO:0000313" key="1">
    <source>
        <dbReference type="EMBL" id="KAL1412304.1"/>
    </source>
</evidence>
<reference evidence="1 2" key="1">
    <citation type="submission" date="2023-08" db="EMBL/GenBank/DDBJ databases">
        <title>Annotated Genome Sequence of Vanrija albida AlHP1.</title>
        <authorList>
            <person name="Herzog R."/>
        </authorList>
    </citation>
    <scope>NUCLEOTIDE SEQUENCE [LARGE SCALE GENOMIC DNA]</scope>
    <source>
        <strain evidence="1 2">AlHP1</strain>
    </source>
</reference>
<comment type="caution">
    <text evidence="1">The sequence shown here is derived from an EMBL/GenBank/DDBJ whole genome shotgun (WGS) entry which is preliminary data.</text>
</comment>
<organism evidence="1 2">
    <name type="scientific">Vanrija albida</name>
    <dbReference type="NCBI Taxonomy" id="181172"/>
    <lineage>
        <taxon>Eukaryota</taxon>
        <taxon>Fungi</taxon>
        <taxon>Dikarya</taxon>
        <taxon>Basidiomycota</taxon>
        <taxon>Agaricomycotina</taxon>
        <taxon>Tremellomycetes</taxon>
        <taxon>Trichosporonales</taxon>
        <taxon>Trichosporonaceae</taxon>
        <taxon>Vanrija</taxon>
    </lineage>
</organism>